<name>A0ABN3J2Y3_9ACTN</name>
<sequence length="122" mass="12316">MPDSFFARLPPRPLGRAAVTLSPLPAQAGRGDPAAVPDEEAPVAAPAHPPFPAPPEPGAEPSAAPGRPRPRVFSAEGARAEAPLTSEPPLADAEPLTSEPPLADAAPLTSEPAVAAADFTRP</sequence>
<proteinExistence type="predicted"/>
<feature type="region of interest" description="Disordered" evidence="1">
    <location>
        <begin position="1"/>
        <end position="122"/>
    </location>
</feature>
<organism evidence="2 3">
    <name type="scientific">Streptomyces glaucus</name>
    <dbReference type="NCBI Taxonomy" id="284029"/>
    <lineage>
        <taxon>Bacteria</taxon>
        <taxon>Bacillati</taxon>
        <taxon>Actinomycetota</taxon>
        <taxon>Actinomycetes</taxon>
        <taxon>Kitasatosporales</taxon>
        <taxon>Streptomycetaceae</taxon>
        <taxon>Streptomyces</taxon>
    </lineage>
</organism>
<protein>
    <recommendedName>
        <fullName evidence="4">Secreted protein</fullName>
    </recommendedName>
</protein>
<feature type="compositionally biased region" description="Low complexity" evidence="1">
    <location>
        <begin position="32"/>
        <end position="46"/>
    </location>
</feature>
<dbReference type="Proteomes" id="UP001500460">
    <property type="component" value="Unassembled WGS sequence"/>
</dbReference>
<gene>
    <name evidence="2" type="ORF">GCM10010421_02800</name>
</gene>
<comment type="caution">
    <text evidence="2">The sequence shown here is derived from an EMBL/GenBank/DDBJ whole genome shotgun (WGS) entry which is preliminary data.</text>
</comment>
<dbReference type="EMBL" id="BAAATK010000001">
    <property type="protein sequence ID" value="GAA2420887.1"/>
    <property type="molecule type" value="Genomic_DNA"/>
</dbReference>
<keyword evidence="3" id="KW-1185">Reference proteome</keyword>
<evidence type="ECO:0008006" key="4">
    <source>
        <dbReference type="Google" id="ProtNLM"/>
    </source>
</evidence>
<evidence type="ECO:0000256" key="1">
    <source>
        <dbReference type="SAM" id="MobiDB-lite"/>
    </source>
</evidence>
<reference evidence="2 3" key="1">
    <citation type="journal article" date="2019" name="Int. J. Syst. Evol. Microbiol.">
        <title>The Global Catalogue of Microorganisms (GCM) 10K type strain sequencing project: providing services to taxonomists for standard genome sequencing and annotation.</title>
        <authorList>
            <consortium name="The Broad Institute Genomics Platform"/>
            <consortium name="The Broad Institute Genome Sequencing Center for Infectious Disease"/>
            <person name="Wu L."/>
            <person name="Ma J."/>
        </authorList>
    </citation>
    <scope>NUCLEOTIDE SEQUENCE [LARGE SCALE GENOMIC DNA]</scope>
    <source>
        <strain evidence="2 3">JCM 6922</strain>
    </source>
</reference>
<evidence type="ECO:0000313" key="3">
    <source>
        <dbReference type="Proteomes" id="UP001500460"/>
    </source>
</evidence>
<accession>A0ABN3J2Y3</accession>
<evidence type="ECO:0000313" key="2">
    <source>
        <dbReference type="EMBL" id="GAA2420887.1"/>
    </source>
</evidence>
<feature type="compositionally biased region" description="Pro residues" evidence="1">
    <location>
        <begin position="47"/>
        <end position="58"/>
    </location>
</feature>